<feature type="chain" id="PRO_5012259379" description="Fructose-bisphosphate aldolase" evidence="9">
    <location>
        <begin position="21"/>
        <end position="413"/>
    </location>
</feature>
<dbReference type="CDD" id="cd00948">
    <property type="entry name" value="FBP_aldolase_I_a"/>
    <property type="match status" value="1"/>
</dbReference>
<dbReference type="EC" id="4.1.2.13" evidence="4 8"/>
<organism evidence="10 11">
    <name type="scientific">Porphyra umbilicalis</name>
    <name type="common">Purple laver</name>
    <name type="synonym">Red alga</name>
    <dbReference type="NCBI Taxonomy" id="2786"/>
    <lineage>
        <taxon>Eukaryota</taxon>
        <taxon>Rhodophyta</taxon>
        <taxon>Bangiophyceae</taxon>
        <taxon>Bangiales</taxon>
        <taxon>Bangiaceae</taxon>
        <taxon>Porphyra</taxon>
    </lineage>
</organism>
<dbReference type="PROSITE" id="PS00158">
    <property type="entry name" value="ALDOLASE_CLASS_I"/>
    <property type="match status" value="1"/>
</dbReference>
<dbReference type="GO" id="GO:0004332">
    <property type="term" value="F:fructose-bisphosphate aldolase activity"/>
    <property type="evidence" value="ECO:0007669"/>
    <property type="project" value="UniProtKB-EC"/>
</dbReference>
<dbReference type="InterPro" id="IPR000741">
    <property type="entry name" value="FBA_I"/>
</dbReference>
<keyword evidence="7" id="KW-0704">Schiff base</keyword>
<evidence type="ECO:0000313" key="11">
    <source>
        <dbReference type="Proteomes" id="UP000218209"/>
    </source>
</evidence>
<keyword evidence="6 8" id="KW-0456">Lyase</keyword>
<evidence type="ECO:0000256" key="3">
    <source>
        <dbReference type="ARBA" id="ARBA00010387"/>
    </source>
</evidence>
<evidence type="ECO:0000313" key="10">
    <source>
        <dbReference type="EMBL" id="OSX72022.1"/>
    </source>
</evidence>
<dbReference type="EMBL" id="KV919092">
    <property type="protein sequence ID" value="OSX72022.1"/>
    <property type="molecule type" value="Genomic_DNA"/>
</dbReference>
<protein>
    <recommendedName>
        <fullName evidence="4 8">Fructose-bisphosphate aldolase</fullName>
        <ecNumber evidence="4 8">4.1.2.13</ecNumber>
    </recommendedName>
</protein>
<dbReference type="OrthoDB" id="36455at2759"/>
<dbReference type="PANTHER" id="PTHR11627">
    <property type="entry name" value="FRUCTOSE-BISPHOSPHATE ALDOLASE"/>
    <property type="match status" value="1"/>
</dbReference>
<dbReference type="Gene3D" id="3.20.20.70">
    <property type="entry name" value="Aldolase class I"/>
    <property type="match status" value="1"/>
</dbReference>
<comment type="catalytic activity">
    <reaction evidence="1 8">
        <text>beta-D-fructose 1,6-bisphosphate = D-glyceraldehyde 3-phosphate + dihydroxyacetone phosphate</text>
        <dbReference type="Rhea" id="RHEA:14729"/>
        <dbReference type="ChEBI" id="CHEBI:32966"/>
        <dbReference type="ChEBI" id="CHEBI:57642"/>
        <dbReference type="ChEBI" id="CHEBI:59776"/>
        <dbReference type="EC" id="4.1.2.13"/>
    </reaction>
</comment>
<evidence type="ECO:0000256" key="8">
    <source>
        <dbReference type="RuleBase" id="RU003994"/>
    </source>
</evidence>
<evidence type="ECO:0000256" key="6">
    <source>
        <dbReference type="ARBA" id="ARBA00023239"/>
    </source>
</evidence>
<name>A0A1X6NTT7_PORUM</name>
<dbReference type="InterPro" id="IPR013785">
    <property type="entry name" value="Aldolase_TIM"/>
</dbReference>
<keyword evidence="5 8" id="KW-0324">Glycolysis</keyword>
<dbReference type="AlphaFoldDB" id="A0A1X6NTT7"/>
<evidence type="ECO:0000256" key="5">
    <source>
        <dbReference type="ARBA" id="ARBA00023152"/>
    </source>
</evidence>
<feature type="signal peptide" evidence="9">
    <location>
        <begin position="1"/>
        <end position="20"/>
    </location>
</feature>
<keyword evidence="9" id="KW-0732">Signal</keyword>
<proteinExistence type="inferred from homology"/>
<dbReference type="Pfam" id="PF00274">
    <property type="entry name" value="Glycolytic"/>
    <property type="match status" value="1"/>
</dbReference>
<dbReference type="InterPro" id="IPR029768">
    <property type="entry name" value="Aldolase_I_AS"/>
</dbReference>
<reference evidence="10 11" key="1">
    <citation type="submission" date="2017-03" db="EMBL/GenBank/DDBJ databases">
        <title>WGS assembly of Porphyra umbilicalis.</title>
        <authorList>
            <person name="Brawley S.H."/>
            <person name="Blouin N.A."/>
            <person name="Ficko-Blean E."/>
            <person name="Wheeler G.L."/>
            <person name="Lohr M."/>
            <person name="Goodson H.V."/>
            <person name="Jenkins J.W."/>
            <person name="Blaby-Haas C.E."/>
            <person name="Helliwell K.E."/>
            <person name="Chan C."/>
            <person name="Marriage T."/>
            <person name="Bhattacharya D."/>
            <person name="Klein A.S."/>
            <person name="Badis Y."/>
            <person name="Brodie J."/>
            <person name="Cao Y."/>
            <person name="Collen J."/>
            <person name="Dittami S.M."/>
            <person name="Gachon C.M."/>
            <person name="Green B.R."/>
            <person name="Karpowicz S."/>
            <person name="Kim J.W."/>
            <person name="Kudahl U."/>
            <person name="Lin S."/>
            <person name="Michel G."/>
            <person name="Mittag M."/>
            <person name="Olson B.J."/>
            <person name="Pangilinan J."/>
            <person name="Peng Y."/>
            <person name="Qiu H."/>
            <person name="Shu S."/>
            <person name="Singer J.T."/>
            <person name="Smith A.G."/>
            <person name="Sprecher B.N."/>
            <person name="Wagner V."/>
            <person name="Wang W."/>
            <person name="Wang Z.-Y."/>
            <person name="Yan J."/>
            <person name="Yarish C."/>
            <person name="Zoeuner-Riek S."/>
            <person name="Zhuang Y."/>
            <person name="Zou Y."/>
            <person name="Lindquist E.A."/>
            <person name="Grimwood J."/>
            <person name="Barry K."/>
            <person name="Rokhsar D.S."/>
            <person name="Schmutz J."/>
            <person name="Stiller J.W."/>
            <person name="Grossman A.R."/>
            <person name="Prochnik S.E."/>
        </authorList>
    </citation>
    <scope>NUCLEOTIDE SEQUENCE [LARGE SCALE GENOMIC DNA]</scope>
    <source>
        <strain evidence="10">4086291</strain>
    </source>
</reference>
<evidence type="ECO:0000256" key="7">
    <source>
        <dbReference type="ARBA" id="ARBA00023270"/>
    </source>
</evidence>
<evidence type="ECO:0000256" key="1">
    <source>
        <dbReference type="ARBA" id="ARBA00000441"/>
    </source>
</evidence>
<dbReference type="GO" id="GO:0006096">
    <property type="term" value="P:glycolytic process"/>
    <property type="evidence" value="ECO:0007669"/>
    <property type="project" value="UniProtKB-UniPathway"/>
</dbReference>
<dbReference type="NCBIfam" id="NF033379">
    <property type="entry name" value="FrucBisAld_I"/>
    <property type="match status" value="1"/>
</dbReference>
<dbReference type="Proteomes" id="UP000218209">
    <property type="component" value="Unassembled WGS sequence"/>
</dbReference>
<keyword evidence="11" id="KW-1185">Reference proteome</keyword>
<evidence type="ECO:0000256" key="2">
    <source>
        <dbReference type="ARBA" id="ARBA00004714"/>
    </source>
</evidence>
<dbReference type="FunFam" id="3.20.20.70:FF:000140">
    <property type="entry name" value="Fructose-bisphosphate aldolase"/>
    <property type="match status" value="1"/>
</dbReference>
<accession>A0A1X6NTT7</accession>
<dbReference type="SUPFAM" id="SSF51569">
    <property type="entry name" value="Aldolase"/>
    <property type="match status" value="1"/>
</dbReference>
<evidence type="ECO:0000256" key="4">
    <source>
        <dbReference type="ARBA" id="ARBA00013068"/>
    </source>
</evidence>
<evidence type="ECO:0000256" key="9">
    <source>
        <dbReference type="SAM" id="SignalP"/>
    </source>
</evidence>
<dbReference type="UniPathway" id="UPA00109">
    <property type="reaction ID" value="UER00183"/>
</dbReference>
<sequence>MAFVAVASVALGSAATTARATCQVGETAFVARGHVAARLPASPAPIRMSTNDAGVVGEAAKFADELAATAKAIASPGKGILAVDESTKTIGKRLASIGVENTEENRQAYRGLLFNCEGLGEFISGAILYEETLYQNSAEGKPFVDCLKAIGVIPGIKVDMGLAPLGGAESFETWCTGLDGLAERAAAYYKQGARFAKWRAVLQISGNTPSNLSIQENAWGLARYAKTVQDAGLVPIIEPEILMDGDHDIDTTAAVQEKVLAAVYKACDLCGVYLEGSLLKPNMTVPGADWKGKTSPEQVGAYTVRTLERRVPSAVAGVTFLSGGMSEEEASVNLNAMNKIQRKGPWALTFSYGRALQQSTLKAWAGKKENVGAAQAALMARARANSKASKGEYVPGSEPTADVVGTFEAGYKY</sequence>
<gene>
    <name evidence="10" type="ORF">BU14_0482s0016</name>
</gene>
<comment type="similarity">
    <text evidence="3 8">Belongs to the class I fructose-bisphosphate aldolase family.</text>
</comment>
<comment type="pathway">
    <text evidence="2">Carbohydrate degradation; glycolysis; D-glyceraldehyde 3-phosphate and glycerone phosphate from D-glucose: step 4/4.</text>
</comment>